<dbReference type="Proteomes" id="UP000070444">
    <property type="component" value="Unassembled WGS sequence"/>
</dbReference>
<dbReference type="GO" id="GO:0046872">
    <property type="term" value="F:metal ion binding"/>
    <property type="evidence" value="ECO:0007669"/>
    <property type="project" value="UniProtKB-KW"/>
</dbReference>
<dbReference type="InterPro" id="IPR001241">
    <property type="entry name" value="Topo_IIA"/>
</dbReference>
<evidence type="ECO:0000256" key="5">
    <source>
        <dbReference type="ARBA" id="ARBA00012895"/>
    </source>
</evidence>
<dbReference type="GO" id="GO:0005634">
    <property type="term" value="C:nucleus"/>
    <property type="evidence" value="ECO:0007669"/>
    <property type="project" value="TreeGrafter"/>
</dbReference>
<proteinExistence type="inferred from homology"/>
<keyword evidence="10" id="KW-0460">Magnesium</keyword>
<dbReference type="InterPro" id="IPR031660">
    <property type="entry name" value="TOPRIM_C"/>
</dbReference>
<evidence type="ECO:0000256" key="15">
    <source>
        <dbReference type="RuleBase" id="RU362094"/>
    </source>
</evidence>
<dbReference type="PROSITE" id="PS52040">
    <property type="entry name" value="TOPO_IIA"/>
    <property type="match status" value="1"/>
</dbReference>
<evidence type="ECO:0000256" key="14">
    <source>
        <dbReference type="PROSITE-ProRule" id="PRU01384"/>
    </source>
</evidence>
<comment type="similarity">
    <text evidence="4 15">Belongs to the type II topoisomerase family.</text>
</comment>
<evidence type="ECO:0000256" key="13">
    <source>
        <dbReference type="ARBA" id="ARBA00023235"/>
    </source>
</evidence>
<dbReference type="FunFam" id="3.30.565.10:FF:000004">
    <property type="entry name" value="DNA topoisomerase 2"/>
    <property type="match status" value="1"/>
</dbReference>
<feature type="compositionally biased region" description="Low complexity" evidence="16">
    <location>
        <begin position="1436"/>
        <end position="1454"/>
    </location>
</feature>
<feature type="compositionally biased region" description="Basic and acidic residues" evidence="16">
    <location>
        <begin position="1381"/>
        <end position="1394"/>
    </location>
</feature>
<feature type="compositionally biased region" description="Acidic residues" evidence="16">
    <location>
        <begin position="1199"/>
        <end position="1208"/>
    </location>
</feature>
<dbReference type="PANTHER" id="PTHR10169:SF38">
    <property type="entry name" value="DNA TOPOISOMERASE 2"/>
    <property type="match status" value="1"/>
</dbReference>
<dbReference type="GO" id="GO:0006265">
    <property type="term" value="P:DNA topological change"/>
    <property type="evidence" value="ECO:0007669"/>
    <property type="project" value="UniProtKB-UniRule"/>
</dbReference>
<name>A0A137PJ28_CONC2</name>
<dbReference type="EC" id="5.6.2.2" evidence="5 15"/>
<dbReference type="FunFam" id="3.30.1490.30:FF:000001">
    <property type="entry name" value="DNA topoisomerase 2"/>
    <property type="match status" value="1"/>
</dbReference>
<feature type="compositionally biased region" description="Acidic residues" evidence="16">
    <location>
        <begin position="103"/>
        <end position="114"/>
    </location>
</feature>
<dbReference type="GO" id="GO:0005524">
    <property type="term" value="F:ATP binding"/>
    <property type="evidence" value="ECO:0007669"/>
    <property type="project" value="UniProtKB-UniRule"/>
</dbReference>
<dbReference type="InterPro" id="IPR036890">
    <property type="entry name" value="HATPase_C_sf"/>
</dbReference>
<keyword evidence="13 14" id="KW-0413">Isomerase</keyword>
<dbReference type="GO" id="GO:0000819">
    <property type="term" value="P:sister chromatid segregation"/>
    <property type="evidence" value="ECO:0007669"/>
    <property type="project" value="TreeGrafter"/>
</dbReference>
<feature type="domain" description="Topo IIA-type catalytic" evidence="18">
    <location>
        <begin position="800"/>
        <end position="1260"/>
    </location>
</feature>
<dbReference type="Gene3D" id="3.30.565.10">
    <property type="entry name" value="Histidine kinase-like ATPase, C-terminal domain"/>
    <property type="match status" value="1"/>
</dbReference>
<dbReference type="InterPro" id="IPR006171">
    <property type="entry name" value="TOPRIM_dom"/>
</dbReference>
<dbReference type="PROSITE" id="PS50880">
    <property type="entry name" value="TOPRIM"/>
    <property type="match status" value="1"/>
</dbReference>
<dbReference type="InterPro" id="IPR002205">
    <property type="entry name" value="Topo_IIA_dom_A"/>
</dbReference>
<dbReference type="OrthoDB" id="276498at2759"/>
<comment type="cofactor">
    <cofactor evidence="2">
        <name>Ca(2+)</name>
        <dbReference type="ChEBI" id="CHEBI:29108"/>
    </cofactor>
</comment>
<dbReference type="SUPFAM" id="SSF56719">
    <property type="entry name" value="Type II DNA topoisomerase"/>
    <property type="match status" value="1"/>
</dbReference>
<feature type="compositionally biased region" description="Low complexity" evidence="16">
    <location>
        <begin position="62"/>
        <end position="71"/>
    </location>
</feature>
<dbReference type="FunFam" id="3.40.50.670:FF:000001">
    <property type="entry name" value="DNA topoisomerase 2"/>
    <property type="match status" value="2"/>
</dbReference>
<feature type="region of interest" description="Disordered" evidence="16">
    <location>
        <begin position="1184"/>
        <end position="1211"/>
    </location>
</feature>
<dbReference type="InterPro" id="IPR013757">
    <property type="entry name" value="Topo_IIA_A_a_sf"/>
</dbReference>
<dbReference type="InterPro" id="IPR013760">
    <property type="entry name" value="Topo_IIA-like_dom_sf"/>
</dbReference>
<evidence type="ECO:0000256" key="8">
    <source>
        <dbReference type="ARBA" id="ARBA00022741"/>
    </source>
</evidence>
<evidence type="ECO:0000256" key="16">
    <source>
        <dbReference type="SAM" id="MobiDB-lite"/>
    </source>
</evidence>
<dbReference type="PRINTS" id="PR00418">
    <property type="entry name" value="TPI2FAMILY"/>
</dbReference>
<evidence type="ECO:0000256" key="7">
    <source>
        <dbReference type="ARBA" id="ARBA00022723"/>
    </source>
</evidence>
<feature type="domain" description="Toprim" evidence="17">
    <location>
        <begin position="554"/>
        <end position="668"/>
    </location>
</feature>
<evidence type="ECO:0000259" key="18">
    <source>
        <dbReference type="PROSITE" id="PS52040"/>
    </source>
</evidence>
<feature type="compositionally biased region" description="Basic and acidic residues" evidence="16">
    <location>
        <begin position="23"/>
        <end position="36"/>
    </location>
</feature>
<evidence type="ECO:0000256" key="12">
    <source>
        <dbReference type="ARBA" id="ARBA00023125"/>
    </source>
</evidence>
<dbReference type="SUPFAM" id="SSF54211">
    <property type="entry name" value="Ribosomal protein S5 domain 2-like"/>
    <property type="match status" value="1"/>
</dbReference>
<feature type="region of interest" description="Disordered" evidence="16">
    <location>
        <begin position="1282"/>
        <end position="1554"/>
    </location>
</feature>
<dbReference type="Pfam" id="PF00521">
    <property type="entry name" value="DNA_topoisoIV"/>
    <property type="match status" value="1"/>
</dbReference>
<evidence type="ECO:0000256" key="1">
    <source>
        <dbReference type="ARBA" id="ARBA00000185"/>
    </source>
</evidence>
<reference evidence="19 20" key="1">
    <citation type="journal article" date="2015" name="Genome Biol. Evol.">
        <title>Phylogenomic analyses indicate that early fungi evolved digesting cell walls of algal ancestors of land plants.</title>
        <authorList>
            <person name="Chang Y."/>
            <person name="Wang S."/>
            <person name="Sekimoto S."/>
            <person name="Aerts A.L."/>
            <person name="Choi C."/>
            <person name="Clum A."/>
            <person name="LaButti K.M."/>
            <person name="Lindquist E.A."/>
            <person name="Yee Ngan C."/>
            <person name="Ohm R.A."/>
            <person name="Salamov A.A."/>
            <person name="Grigoriev I.V."/>
            <person name="Spatafora J.W."/>
            <person name="Berbee M.L."/>
        </authorList>
    </citation>
    <scope>NUCLEOTIDE SEQUENCE [LARGE SCALE GENOMIC DNA]</scope>
    <source>
        <strain evidence="19 20">NRRL 28638</strain>
    </source>
</reference>
<dbReference type="Pfam" id="PF00204">
    <property type="entry name" value="DNA_gyraseB"/>
    <property type="match status" value="1"/>
</dbReference>
<evidence type="ECO:0000313" key="19">
    <source>
        <dbReference type="EMBL" id="KXN74941.1"/>
    </source>
</evidence>
<comment type="cofactor">
    <cofactor evidence="3">
        <name>Mg(2+)</name>
        <dbReference type="ChEBI" id="CHEBI:18420"/>
    </cofactor>
</comment>
<dbReference type="Pfam" id="PF01751">
    <property type="entry name" value="Toprim"/>
    <property type="match status" value="1"/>
</dbReference>
<dbReference type="Gene3D" id="3.40.50.670">
    <property type="match status" value="1"/>
</dbReference>
<dbReference type="InterPro" id="IPR020568">
    <property type="entry name" value="Ribosomal_Su5_D2-typ_SF"/>
</dbReference>
<dbReference type="CDD" id="cd03365">
    <property type="entry name" value="TOPRIM_TopoIIA"/>
    <property type="match status" value="1"/>
</dbReference>
<evidence type="ECO:0000256" key="2">
    <source>
        <dbReference type="ARBA" id="ARBA00001913"/>
    </source>
</evidence>
<dbReference type="EMBL" id="KQ964419">
    <property type="protein sequence ID" value="KXN74941.1"/>
    <property type="molecule type" value="Genomic_DNA"/>
</dbReference>
<dbReference type="STRING" id="796925.A0A137PJ28"/>
<evidence type="ECO:0000259" key="17">
    <source>
        <dbReference type="PROSITE" id="PS50880"/>
    </source>
</evidence>
<dbReference type="SMART" id="SM00434">
    <property type="entry name" value="TOP4c"/>
    <property type="match status" value="1"/>
</dbReference>
<keyword evidence="20" id="KW-1185">Reference proteome</keyword>
<keyword evidence="8 15" id="KW-0547">Nucleotide-binding</keyword>
<evidence type="ECO:0000256" key="10">
    <source>
        <dbReference type="ARBA" id="ARBA00022842"/>
    </source>
</evidence>
<dbReference type="GO" id="GO:0003918">
    <property type="term" value="F:DNA topoisomerase type II (double strand cut, ATP-hydrolyzing) activity"/>
    <property type="evidence" value="ECO:0007669"/>
    <property type="project" value="UniProtKB-UniRule"/>
</dbReference>
<keyword evidence="9 15" id="KW-0067">ATP-binding</keyword>
<dbReference type="Gene3D" id="3.30.1360.40">
    <property type="match status" value="1"/>
</dbReference>
<protein>
    <recommendedName>
        <fullName evidence="6 15">DNA topoisomerase 2</fullName>
        <ecNumber evidence="5 15">5.6.2.2</ecNumber>
    </recommendedName>
</protein>
<gene>
    <name evidence="19" type="ORF">CONCODRAFT_54188</name>
</gene>
<comment type="catalytic activity">
    <reaction evidence="1 14 15">
        <text>ATP-dependent breakage, passage and rejoining of double-stranded DNA.</text>
        <dbReference type="EC" id="5.6.2.2"/>
    </reaction>
</comment>
<dbReference type="Gene3D" id="3.30.230.10">
    <property type="match status" value="1"/>
</dbReference>
<dbReference type="InterPro" id="IPR034157">
    <property type="entry name" value="TOPRIM_TopoII"/>
</dbReference>
<feature type="compositionally biased region" description="Acidic residues" evidence="16">
    <location>
        <begin position="1530"/>
        <end position="1554"/>
    </location>
</feature>
<accession>A0A137PJ28</accession>
<keyword evidence="12 14" id="KW-0238">DNA-binding</keyword>
<comment type="subunit">
    <text evidence="15">Homodimer.</text>
</comment>
<dbReference type="CDD" id="cd03481">
    <property type="entry name" value="TopoIIA_Trans_ScTopoIIA"/>
    <property type="match status" value="1"/>
</dbReference>
<feature type="compositionally biased region" description="Low complexity" evidence="16">
    <location>
        <begin position="82"/>
        <end position="94"/>
    </location>
</feature>
<dbReference type="InterPro" id="IPR050634">
    <property type="entry name" value="DNA_Topoisomerase_II"/>
</dbReference>
<dbReference type="PANTHER" id="PTHR10169">
    <property type="entry name" value="DNA TOPOISOMERASE/GYRASE"/>
    <property type="match status" value="1"/>
</dbReference>
<evidence type="ECO:0000313" key="20">
    <source>
        <dbReference type="Proteomes" id="UP000070444"/>
    </source>
</evidence>
<dbReference type="Pfam" id="PF16898">
    <property type="entry name" value="TOPRIM_C"/>
    <property type="match status" value="1"/>
</dbReference>
<dbReference type="Gene3D" id="3.90.199.10">
    <property type="entry name" value="Topoisomerase II, domain 5"/>
    <property type="match status" value="1"/>
</dbReference>
<dbReference type="CDD" id="cd16930">
    <property type="entry name" value="HATPase_TopII-like"/>
    <property type="match status" value="1"/>
</dbReference>
<dbReference type="FunFam" id="3.90.199.10:FF:000002">
    <property type="entry name" value="DNA topoisomerase 2"/>
    <property type="match status" value="1"/>
</dbReference>
<dbReference type="PRINTS" id="PR01158">
    <property type="entry name" value="TOPISMRASEII"/>
</dbReference>
<dbReference type="InterPro" id="IPR013506">
    <property type="entry name" value="Topo_IIA_bsu_dom2"/>
</dbReference>
<organism evidence="19 20">
    <name type="scientific">Conidiobolus coronatus (strain ATCC 28846 / CBS 209.66 / NRRL 28638)</name>
    <name type="common">Delacroixia coronata</name>
    <dbReference type="NCBI Taxonomy" id="796925"/>
    <lineage>
        <taxon>Eukaryota</taxon>
        <taxon>Fungi</taxon>
        <taxon>Fungi incertae sedis</taxon>
        <taxon>Zoopagomycota</taxon>
        <taxon>Entomophthoromycotina</taxon>
        <taxon>Entomophthoromycetes</taxon>
        <taxon>Entomophthorales</taxon>
        <taxon>Ancylistaceae</taxon>
        <taxon>Conidiobolus</taxon>
    </lineage>
</organism>
<evidence type="ECO:0000256" key="3">
    <source>
        <dbReference type="ARBA" id="ARBA00001946"/>
    </source>
</evidence>
<dbReference type="InterPro" id="IPR001154">
    <property type="entry name" value="TopoII_euk"/>
</dbReference>
<feature type="compositionally biased region" description="Basic and acidic residues" evidence="16">
    <location>
        <begin position="45"/>
        <end position="58"/>
    </location>
</feature>
<dbReference type="SUPFAM" id="SSF55874">
    <property type="entry name" value="ATPase domain of HSP90 chaperone/DNA topoisomerase II/histidine kinase"/>
    <property type="match status" value="1"/>
</dbReference>
<dbReference type="InterPro" id="IPR014721">
    <property type="entry name" value="Ribsml_uS5_D2-typ_fold_subgr"/>
</dbReference>
<sequence>MSSDEFEDNQALSFHLSDTNDDDTFRPTPEKSEKATKAKKATKAAGKEAPNKRLKLADGESTDATSETSTSKKPAKPRGPRKNAAGKSANSAKKVSTPKENGDGSDMDIDEDEGPSPTPEEFRDLEKGKTIEQIYQKKTQLEHILLRPDTYIGSTERNEQKQWVYNEEEKKMEYKTISISPGFYKIFDEILVNAADNKQRDPSMKNIKVTIDPENNLISVHNDGKGIPIQLHQKEKVYVPELIFGHLLTSSNYNDNDKKVTGGRNGYGAKLCNIFSTEFIVETASKESEQKYYQKFTNNMSVLNPPKILKNSKKEEYTRISFKPDLEKFGMEKLDEDAVGLLKRRVYDLAGCVKDVGVYLNGSKIAIKNFKEYVEMYLPKDEDENPIKVLHDKSNTRWEVIACKSEDEFQQISFVNSIATPKGGTHLNHVAEQIVSVIRDAIDDSKKKVKTKSLYIKNQFMLFVNCQIENPSFDSQTKENMTLPPANFGSKYEMNDSFKKKLKSSEIVTKIKDFLENKEAGKAATTDGKKSRSITGIPNLMDAINAGTAKSKDCTLILTEGNSAKNLVLSGFAVIGRDNYGVYPLRGKILNVRDASAKQVNDNKELSDLKKILGLKSGTNYTEISQLRYGHIMIMTDQDHDGSHIKGLIINYFDHFFPSLLKIPGFLKQFITPIVKVKKGKKTEVFFNLPEYESWKDENPDSSKWDPKYYKGLATSTKQEARDYFSDLPTHQKDFASIQEEERAYIRLAFSKDKAEARKQWLRGYKPGTYLDTSVDEIRHSDFINNELILFSMADNIRSIPSVVDSFKPGQRKILYGCFKYGLKNSIKVEQLGGYISLHTAYHHGETSLHSTIIGMANDYVGNCNINLLFPEGQFGSRMQGGKDAGAARYLSTKLQDITRAIYHIHDDPILKQQEEENKKIEPEYYVPVMPMILANGAEGIGTGWSTFIPNYNPKDIIDNLRRRMKAEQLVPMTPWYRGFKGNIIQVEAQKFRCEGIIEKVNETTLKITELPVRTWTDNYKKQLEKWMNPEKKTVEKSTAQDKNQPEKSKAQDKKLFNSLQDYCGNSSIEYILTLSEAQMNEAEKEGLLERFGLVSTINTSNMVCFDGETRIKKYNTPEEILEEFYEIRLKYYIERKKHLSNSLKMDFDKISEKVRFILEVVKGSLKVSNRKKKEIIKDLRDKEYIPFPPGNNSSSQNQEEEEEEESSESAKDYDYLLNMAIYSLTKEKVEYLLKEKENKQKELELLLSRTPHDLWEIDLENVEERWNTVLELHRIEEEAGNVGSNKGKKRGKGSAVSRQRKHDDDDFAPKSAARKRNTSSAATNPSTSQSTPSSTKASAATSQRKITDMFTKKPESPKDPFELDSDKETDDINKLVNTSAEKESPTKRIKVEDESIEEVGNITNPFEGGIFSFEGFDSPSTSASTSTQHTKKAQASKASTSSKSAKVSSAKSKPTIEDSDDDDFQESTTAKPKVPVKRTVPNSRVSKPKPTVISSDDASEGEEKQASSPVQPRSSLPRRGAATNKTYTDDYDDEDEDDEEDYNEIEDDDEESD</sequence>
<dbReference type="GO" id="GO:0000712">
    <property type="term" value="P:resolution of meiotic recombination intermediates"/>
    <property type="evidence" value="ECO:0007669"/>
    <property type="project" value="TreeGrafter"/>
</dbReference>
<feature type="region of interest" description="Disordered" evidence="16">
    <location>
        <begin position="1"/>
        <end position="128"/>
    </location>
</feature>
<feature type="active site" description="O-(5'-phospho-DNA)-tyrosine intermediate" evidence="14">
    <location>
        <position position="890"/>
    </location>
</feature>
<evidence type="ECO:0000256" key="4">
    <source>
        <dbReference type="ARBA" id="ARBA00011080"/>
    </source>
</evidence>
<dbReference type="GO" id="GO:0003677">
    <property type="term" value="F:DNA binding"/>
    <property type="evidence" value="ECO:0007669"/>
    <property type="project" value="UniProtKB-UniRule"/>
</dbReference>
<dbReference type="Gene3D" id="3.30.1490.30">
    <property type="match status" value="1"/>
</dbReference>
<feature type="compositionally biased region" description="Basic and acidic residues" evidence="16">
    <location>
        <begin position="1346"/>
        <end position="1374"/>
    </location>
</feature>
<dbReference type="InterPro" id="IPR013758">
    <property type="entry name" value="Topo_IIA_A/C_ab"/>
</dbReference>
<dbReference type="SMART" id="SM00433">
    <property type="entry name" value="TOP2c"/>
    <property type="match status" value="1"/>
</dbReference>
<dbReference type="InterPro" id="IPR013759">
    <property type="entry name" value="Topo_IIA_B_C"/>
</dbReference>
<dbReference type="Gene3D" id="1.10.268.10">
    <property type="entry name" value="Topoisomerase, domain 3"/>
    <property type="match status" value="1"/>
</dbReference>
<dbReference type="InterPro" id="IPR003594">
    <property type="entry name" value="HATPase_dom"/>
</dbReference>
<feature type="compositionally biased region" description="Polar residues" evidence="16">
    <location>
        <begin position="1419"/>
        <end position="1429"/>
    </location>
</feature>
<dbReference type="Pfam" id="PF02518">
    <property type="entry name" value="HATPase_c"/>
    <property type="match status" value="1"/>
</dbReference>
<dbReference type="OMA" id="TWTQDFK"/>
<evidence type="ECO:0000256" key="9">
    <source>
        <dbReference type="ARBA" id="ARBA00022840"/>
    </source>
</evidence>
<evidence type="ECO:0000256" key="11">
    <source>
        <dbReference type="ARBA" id="ARBA00023029"/>
    </source>
</evidence>
<feature type="compositionally biased region" description="Low complexity" evidence="16">
    <location>
        <begin position="1319"/>
        <end position="1345"/>
    </location>
</feature>
<feature type="region of interest" description="Disordered" evidence="16">
    <location>
        <begin position="1031"/>
        <end position="1052"/>
    </location>
</feature>
<keyword evidence="11 14" id="KW-0799">Topoisomerase</keyword>
<keyword evidence="7" id="KW-0479">Metal-binding</keyword>
<evidence type="ECO:0000256" key="6">
    <source>
        <dbReference type="ARBA" id="ARBA00019635"/>
    </source>
</evidence>
<comment type="function">
    <text evidence="15">Control of topological states of DNA by transient breakage and subsequent rejoining of DNA strands. Topoisomerase II makes double-strand breaks.</text>
</comment>